<dbReference type="RefSeq" id="WP_129458488.1">
    <property type="nucleotide sequence ID" value="NZ_PPCV01000004.1"/>
</dbReference>
<evidence type="ECO:0000313" key="4">
    <source>
        <dbReference type="Proteomes" id="UP000290624"/>
    </source>
</evidence>
<dbReference type="GO" id="GO:0070297">
    <property type="term" value="P:regulation of phosphorelay signal transduction system"/>
    <property type="evidence" value="ECO:0007669"/>
    <property type="project" value="TreeGrafter"/>
</dbReference>
<dbReference type="Gene3D" id="3.40.50.1240">
    <property type="entry name" value="Phosphoglycerate mutase-like"/>
    <property type="match status" value="1"/>
</dbReference>
<dbReference type="EMBL" id="PPCV01000004">
    <property type="protein sequence ID" value="RXW32276.1"/>
    <property type="molecule type" value="Genomic_DNA"/>
</dbReference>
<dbReference type="GO" id="GO:0101006">
    <property type="term" value="F:protein histidine phosphatase activity"/>
    <property type="evidence" value="ECO:0007669"/>
    <property type="project" value="TreeGrafter"/>
</dbReference>
<protein>
    <submittedName>
        <fullName evidence="3">Histidine phosphatase family protein</fullName>
    </submittedName>
</protein>
<evidence type="ECO:0000256" key="1">
    <source>
        <dbReference type="PIRSR" id="PIRSR613078-1"/>
    </source>
</evidence>
<evidence type="ECO:0000313" key="3">
    <source>
        <dbReference type="EMBL" id="RXW32276.1"/>
    </source>
</evidence>
<dbReference type="CDD" id="cd07067">
    <property type="entry name" value="HP_PGM_like"/>
    <property type="match status" value="1"/>
</dbReference>
<dbReference type="PANTHER" id="PTHR48100:SF15">
    <property type="entry name" value="SEDOHEPTULOSE 1,7-BISPHOSPHATASE"/>
    <property type="match status" value="1"/>
</dbReference>
<name>A0A4Q2EHX3_9ACTN</name>
<accession>A0A4Q2EHX3</accession>
<dbReference type="InterPro" id="IPR029033">
    <property type="entry name" value="His_PPase_superfam"/>
</dbReference>
<dbReference type="SUPFAM" id="SSF53254">
    <property type="entry name" value="Phosphoglycerate mutase-like"/>
    <property type="match status" value="1"/>
</dbReference>
<dbReference type="PANTHER" id="PTHR48100">
    <property type="entry name" value="BROAD-SPECIFICITY PHOSPHATASE YOR283W-RELATED"/>
    <property type="match status" value="1"/>
</dbReference>
<sequence>MTNLYLVRHGETSWSKSGQHTSYTDLDLTPHGVEQALSLREKLNPSDFDLVLSSPRRRARRTAELAGFTNLEITDDLAEWNYGDYEGLTSDEIRSQFHPGWRLWFNGPRGGETADQVRARLTRVVHRVRDSGAARAICFSHGHALRVLAQCWLDFPLIFGQSFPLDTASLSVLGREKESWAVLHWNMLAFPSTQHFSPPGSGGRRRTP</sequence>
<evidence type="ECO:0000256" key="2">
    <source>
        <dbReference type="PIRSR" id="PIRSR613078-2"/>
    </source>
</evidence>
<proteinExistence type="predicted"/>
<dbReference type="SMART" id="SM00855">
    <property type="entry name" value="PGAM"/>
    <property type="match status" value="1"/>
</dbReference>
<dbReference type="Proteomes" id="UP000290624">
    <property type="component" value="Unassembled WGS sequence"/>
</dbReference>
<organism evidence="3 4">
    <name type="scientific">Propioniciclava flava</name>
    <dbReference type="NCBI Taxonomy" id="2072026"/>
    <lineage>
        <taxon>Bacteria</taxon>
        <taxon>Bacillati</taxon>
        <taxon>Actinomycetota</taxon>
        <taxon>Actinomycetes</taxon>
        <taxon>Propionibacteriales</taxon>
        <taxon>Propionibacteriaceae</taxon>
        <taxon>Propioniciclava</taxon>
    </lineage>
</organism>
<feature type="binding site" evidence="2">
    <location>
        <position position="58"/>
    </location>
    <ligand>
        <name>substrate</name>
    </ligand>
</feature>
<dbReference type="Pfam" id="PF00300">
    <property type="entry name" value="His_Phos_1"/>
    <property type="match status" value="1"/>
</dbReference>
<dbReference type="InterPro" id="IPR050275">
    <property type="entry name" value="PGM_Phosphatase"/>
</dbReference>
<comment type="caution">
    <text evidence="3">The sequence shown here is derived from an EMBL/GenBank/DDBJ whole genome shotgun (WGS) entry which is preliminary data.</text>
</comment>
<reference evidence="3 4" key="1">
    <citation type="submission" date="2018-01" db="EMBL/GenBank/DDBJ databases">
        <title>Lactibacter flavus gen. nov., sp. nov., a novel bacterium of the family Propionibacteriaceae isolated from raw milk and dairy products.</title>
        <authorList>
            <person name="Wenning M."/>
            <person name="Breitenwieser F."/>
            <person name="Huptas C."/>
            <person name="von Neubeck M."/>
            <person name="Busse H.-J."/>
            <person name="Scherer S."/>
        </authorList>
    </citation>
    <scope>NUCLEOTIDE SEQUENCE [LARGE SCALE GENOMIC DNA]</scope>
    <source>
        <strain evidence="3 4">VG341</strain>
    </source>
</reference>
<feature type="binding site" evidence="2">
    <location>
        <begin position="79"/>
        <end position="82"/>
    </location>
    <ligand>
        <name>substrate</name>
    </ligand>
</feature>
<dbReference type="OrthoDB" id="4697614at2"/>
<feature type="active site" description="Proton donor/acceptor" evidence="1">
    <location>
        <position position="79"/>
    </location>
</feature>
<feature type="active site" description="Tele-phosphohistidine intermediate" evidence="1">
    <location>
        <position position="9"/>
    </location>
</feature>
<dbReference type="AlphaFoldDB" id="A0A4Q2EHX3"/>
<dbReference type="InterPro" id="IPR013078">
    <property type="entry name" value="His_Pase_superF_clade-1"/>
</dbReference>
<keyword evidence="4" id="KW-1185">Reference proteome</keyword>
<gene>
    <name evidence="3" type="ORF">C1706_06865</name>
</gene>